<name>A0A1R3KMK7_9ROSI</name>
<accession>A0A1R3KMK7</accession>
<protein>
    <submittedName>
        <fullName evidence="1">Uncharacterized protein</fullName>
    </submittedName>
</protein>
<reference evidence="2" key="1">
    <citation type="submission" date="2013-09" db="EMBL/GenBank/DDBJ databases">
        <title>Corchorus olitorius genome sequencing.</title>
        <authorList>
            <person name="Alam M."/>
            <person name="Haque M.S."/>
            <person name="Islam M.S."/>
            <person name="Emdad E.M."/>
            <person name="Islam M.M."/>
            <person name="Ahmed B."/>
            <person name="Halim A."/>
            <person name="Hossen Q.M.M."/>
            <person name="Hossain M.Z."/>
            <person name="Ahmed R."/>
            <person name="Khan M.M."/>
            <person name="Islam R."/>
            <person name="Rashid M.M."/>
            <person name="Khan S.A."/>
            <person name="Rahman M.S."/>
            <person name="Alam M."/>
            <person name="Yahiya A.S."/>
            <person name="Khan M.S."/>
            <person name="Azam M.S."/>
            <person name="Haque T."/>
            <person name="Lashkar M.Z.H."/>
            <person name="Akhand A.I."/>
            <person name="Morshed G."/>
            <person name="Roy S."/>
            <person name="Uddin K.S."/>
            <person name="Rabeya T."/>
            <person name="Hossain A.S."/>
            <person name="Chowdhury A."/>
            <person name="Snigdha A.R."/>
            <person name="Mortoza M.S."/>
            <person name="Matin S.A."/>
            <person name="Hoque S.M.E."/>
            <person name="Islam M.K."/>
            <person name="Roy D.K."/>
            <person name="Haider R."/>
            <person name="Moosa M.M."/>
            <person name="Elias S.M."/>
            <person name="Hasan A.M."/>
            <person name="Jahan S."/>
            <person name="Shafiuddin M."/>
            <person name="Mahmood N."/>
            <person name="Shommy N.S."/>
        </authorList>
    </citation>
    <scope>NUCLEOTIDE SEQUENCE [LARGE SCALE GENOMIC DNA]</scope>
    <source>
        <strain evidence="2">cv. O-4</strain>
    </source>
</reference>
<dbReference type="Proteomes" id="UP000187203">
    <property type="component" value="Unassembled WGS sequence"/>
</dbReference>
<dbReference type="AlphaFoldDB" id="A0A1R3KMK7"/>
<evidence type="ECO:0000313" key="2">
    <source>
        <dbReference type="Proteomes" id="UP000187203"/>
    </source>
</evidence>
<sequence length="92" mass="10459">MGAFDRARTEKRAYLMVASLLDWSIGFGDGFNFWTLLGPQPSDSRLSSLPILLPSQKLEVSWSNWELFSFLVLRISKLFRGDPDCVLSSDEE</sequence>
<dbReference type="EMBL" id="AWUE01012801">
    <property type="protein sequence ID" value="OMP08304.1"/>
    <property type="molecule type" value="Genomic_DNA"/>
</dbReference>
<evidence type="ECO:0000313" key="1">
    <source>
        <dbReference type="EMBL" id="OMP08304.1"/>
    </source>
</evidence>
<proteinExistence type="predicted"/>
<comment type="caution">
    <text evidence="1">The sequence shown here is derived from an EMBL/GenBank/DDBJ whole genome shotgun (WGS) entry which is preliminary data.</text>
</comment>
<gene>
    <name evidence="1" type="ORF">COLO4_06596</name>
</gene>
<organism evidence="1 2">
    <name type="scientific">Corchorus olitorius</name>
    <dbReference type="NCBI Taxonomy" id="93759"/>
    <lineage>
        <taxon>Eukaryota</taxon>
        <taxon>Viridiplantae</taxon>
        <taxon>Streptophyta</taxon>
        <taxon>Embryophyta</taxon>
        <taxon>Tracheophyta</taxon>
        <taxon>Spermatophyta</taxon>
        <taxon>Magnoliopsida</taxon>
        <taxon>eudicotyledons</taxon>
        <taxon>Gunneridae</taxon>
        <taxon>Pentapetalae</taxon>
        <taxon>rosids</taxon>
        <taxon>malvids</taxon>
        <taxon>Malvales</taxon>
        <taxon>Malvaceae</taxon>
        <taxon>Grewioideae</taxon>
        <taxon>Apeibeae</taxon>
        <taxon>Corchorus</taxon>
    </lineage>
</organism>
<keyword evidence="2" id="KW-1185">Reference proteome</keyword>